<proteinExistence type="predicted"/>
<accession>A0AA37JCI9</accession>
<dbReference type="AlphaFoldDB" id="A0AA37JCI9"/>
<sequence length="105" mass="12311">MERNLKMPWSMENTIENMDCIRDLLIKRVRQTNVDGKGEEDVKEINFDFKRVKESLQKQIPMKVKEIHVDEYFCPACGEQNNCGDIYLIGDSYCPKCGQALYQEN</sequence>
<dbReference type="RefSeq" id="WP_244052472.1">
    <property type="nucleotide sequence ID" value="NZ_BQNJ01000001.1"/>
</dbReference>
<organism evidence="1 2">
    <name type="scientific">Hungatella hathewayi</name>
    <dbReference type="NCBI Taxonomy" id="154046"/>
    <lineage>
        <taxon>Bacteria</taxon>
        <taxon>Bacillati</taxon>
        <taxon>Bacillota</taxon>
        <taxon>Clostridia</taxon>
        <taxon>Lachnospirales</taxon>
        <taxon>Lachnospiraceae</taxon>
        <taxon>Hungatella</taxon>
    </lineage>
</organism>
<reference evidence="1" key="1">
    <citation type="submission" date="2022-01" db="EMBL/GenBank/DDBJ databases">
        <title>Novel bile acid biosynthetic pathways are enriched in the microbiome of centenarians.</title>
        <authorList>
            <person name="Sato Y."/>
            <person name="Atarashi K."/>
            <person name="Plichta R.D."/>
            <person name="Arai Y."/>
            <person name="Sasajima S."/>
            <person name="Kearney M.S."/>
            <person name="Suda W."/>
            <person name="Takeshita K."/>
            <person name="Sasaki T."/>
            <person name="Okamoto S."/>
            <person name="Skelly N.A."/>
            <person name="Okamura Y."/>
            <person name="Vlamakis H."/>
            <person name="Li Y."/>
            <person name="Tanoue T."/>
            <person name="Takei H."/>
            <person name="Nittono H."/>
            <person name="Narushima S."/>
            <person name="Irie J."/>
            <person name="Itoh H."/>
            <person name="Moriya K."/>
            <person name="Sugiura Y."/>
            <person name="Suematsu M."/>
            <person name="Moritoki N."/>
            <person name="Shibata S."/>
            <person name="Littman R.D."/>
            <person name="Fischbach A.M."/>
            <person name="Uwamino Y."/>
            <person name="Inoue T."/>
            <person name="Honda A."/>
            <person name="Hattori M."/>
            <person name="Murai T."/>
            <person name="Xavier J.R."/>
            <person name="Hirose N."/>
            <person name="Honda K."/>
        </authorList>
    </citation>
    <scope>NUCLEOTIDE SEQUENCE</scope>
    <source>
        <strain evidence="1">CE91-St55</strain>
    </source>
</reference>
<comment type="caution">
    <text evidence="1">The sequence shown here is derived from an EMBL/GenBank/DDBJ whole genome shotgun (WGS) entry which is preliminary data.</text>
</comment>
<protein>
    <submittedName>
        <fullName evidence="1">Uncharacterized protein</fullName>
    </submittedName>
</protein>
<dbReference type="EMBL" id="BQNJ01000001">
    <property type="protein sequence ID" value="GKG99085.1"/>
    <property type="molecule type" value="Genomic_DNA"/>
</dbReference>
<evidence type="ECO:0000313" key="1">
    <source>
        <dbReference type="EMBL" id="GKG99085.1"/>
    </source>
</evidence>
<name>A0AA37JCI9_9FIRM</name>
<gene>
    <name evidence="1" type="ORF">CE91St55_10670</name>
</gene>
<evidence type="ECO:0000313" key="2">
    <source>
        <dbReference type="Proteomes" id="UP001055091"/>
    </source>
</evidence>
<dbReference type="Proteomes" id="UP001055091">
    <property type="component" value="Unassembled WGS sequence"/>
</dbReference>